<keyword evidence="7 13" id="KW-1133">Transmembrane helix</keyword>
<dbReference type="AlphaFoldDB" id="A0A6J8EXL7"/>
<dbReference type="Gene3D" id="3.40.50.720">
    <property type="entry name" value="NAD(P)-binding Rossmann-like Domain"/>
    <property type="match status" value="2"/>
</dbReference>
<dbReference type="GO" id="GO:0005886">
    <property type="term" value="C:plasma membrane"/>
    <property type="evidence" value="ECO:0007669"/>
    <property type="project" value="TreeGrafter"/>
</dbReference>
<keyword evidence="9 13" id="KW-0472">Membrane</keyword>
<dbReference type="Gene3D" id="1.10.287.70">
    <property type="match status" value="1"/>
</dbReference>
<comment type="catalytic activity">
    <reaction evidence="11">
        <text>K(+)(in) = K(+)(out)</text>
        <dbReference type="Rhea" id="RHEA:29463"/>
        <dbReference type="ChEBI" id="CHEBI:29103"/>
    </reaction>
</comment>
<evidence type="ECO:0000256" key="7">
    <source>
        <dbReference type="ARBA" id="ARBA00022989"/>
    </source>
</evidence>
<feature type="transmembrane region" description="Helical" evidence="13">
    <location>
        <begin position="57"/>
        <end position="74"/>
    </location>
</feature>
<dbReference type="Pfam" id="PF22614">
    <property type="entry name" value="Slo-like_RCK"/>
    <property type="match status" value="2"/>
</dbReference>
<evidence type="ECO:0000256" key="8">
    <source>
        <dbReference type="ARBA" id="ARBA00023065"/>
    </source>
</evidence>
<evidence type="ECO:0000256" key="2">
    <source>
        <dbReference type="ARBA" id="ARBA00022448"/>
    </source>
</evidence>
<evidence type="ECO:0000256" key="6">
    <source>
        <dbReference type="ARBA" id="ARBA00022958"/>
    </source>
</evidence>
<dbReference type="InterPro" id="IPR003148">
    <property type="entry name" value="RCK_N"/>
</dbReference>
<keyword evidence="4 13" id="KW-0812">Transmembrane</keyword>
<evidence type="ECO:0000256" key="3">
    <source>
        <dbReference type="ARBA" id="ARBA00022538"/>
    </source>
</evidence>
<sequence>MLILVVTLACFIFTTICGIQHIQRGSEGKQLSMFESVYFVIVTFSTVGYGDISPDTWLGQLFMTFMICFAFAFVPRQIEGITSVWRERKKTGGEYSRNDALGHRHVVVFSSHLTADNVMDFLLEFYAHPKLEEHVVVFVSSDEKDSNLQVILKDPKWVNRVVYIQGSALKDIDLKRCRIQEADACFILSPSLCQNREEADEHSILRSWAVKDFAPDCRQYIQLFKTEYKIHVTFAEHVVCDDEFKYALLANNCLYPGLSTLVTLLLHTTTEQIGADYKEQWQQVYGRHAGNQVYHIQISKSVFFRSYIGKAFTEASKDAHKRFGVCLVAVLDVKKLDPRLQLNPGPDYKLKDTDYCFYIGEFREEYSKICHDVSSTPHLQKTDNDKSRKNLDHISEVLEKLLQHELEVENAEEESVFNNTITFQWGQEIARRVRHNSEKTNSNNSEEEIQSDINVNVINSQVDTHSQTDSALPKVLQIYSDMGQEEFTTGSPPTTLYVGNRRTICHILKNPRQKCCLKWGEDCEHCSYKNAKDPRWKNQLIIMSASQACGGIHNFLVPLRSHYISMHLLSPIVLLLENDPEDLFLETICEFPMVYWMKGKITNIDHLLLAGIHKSSHFVIVNKESFGELEETMVDSQTIVAVQTILKLFPHTNIITELSQATNIRFMQFQANNEYNRYVSRMEKKLRGGMSSTLSHIFRLPFASGQVFSASMLDSLLYQTFVKGYLITFVRLLLGIDAEENSGHLSSIRVRGVTLAQYPTYGELYHGVAATTGEIPFAIYRTEKSQSQSNDLFFHEPQISMKKLFKLDGKERNNNANNQSFKKKTVRPSFPKQPFLGKDTEHSDIGDLIRNRLKNLGMNPSDYSSDEDQDVISYVILNPTPKRKLRLGDIVYVIQPSSMNAIPSKKGWSTIKTSLMRSFNSGKRDTGLKPSTQRLFAESPKQTILESPNDQGIHFEAKPKKQRRSSDPNPPQRMSRFTVEAISNVQETSLSKEDINSACGANEMKDKFF</sequence>
<dbReference type="EMBL" id="CACVKT020010229">
    <property type="protein sequence ID" value="CAC5425240.1"/>
    <property type="molecule type" value="Genomic_DNA"/>
</dbReference>
<dbReference type="InterPro" id="IPR047871">
    <property type="entry name" value="K_chnl_Slo-like"/>
</dbReference>
<feature type="domain" description="RCK N-terminal" evidence="15">
    <location>
        <begin position="103"/>
        <end position="239"/>
    </location>
</feature>
<evidence type="ECO:0000256" key="11">
    <source>
        <dbReference type="ARBA" id="ARBA00034430"/>
    </source>
</evidence>
<dbReference type="FunFam" id="3.40.50.720:FF:000034">
    <property type="entry name" value="Potassium channel subfamily T member 1"/>
    <property type="match status" value="1"/>
</dbReference>
<protein>
    <submittedName>
        <fullName evidence="16">Potassium channel subfamily T member 1,Potassium channel subfamily T member 2</fullName>
    </submittedName>
</protein>
<dbReference type="Pfam" id="PF07885">
    <property type="entry name" value="Ion_trans_2"/>
    <property type="match status" value="1"/>
</dbReference>
<keyword evidence="10 16" id="KW-0407">Ion channel</keyword>
<organism evidence="16 17">
    <name type="scientific">Mytilus coruscus</name>
    <name type="common">Sea mussel</name>
    <dbReference type="NCBI Taxonomy" id="42192"/>
    <lineage>
        <taxon>Eukaryota</taxon>
        <taxon>Metazoa</taxon>
        <taxon>Spiralia</taxon>
        <taxon>Lophotrochozoa</taxon>
        <taxon>Mollusca</taxon>
        <taxon>Bivalvia</taxon>
        <taxon>Autobranchia</taxon>
        <taxon>Pteriomorphia</taxon>
        <taxon>Mytilida</taxon>
        <taxon>Mytiloidea</taxon>
        <taxon>Mytilidae</taxon>
        <taxon>Mytilinae</taxon>
        <taxon>Mytilus</taxon>
    </lineage>
</organism>
<dbReference type="GO" id="GO:0015271">
    <property type="term" value="F:outward rectifier potassium channel activity"/>
    <property type="evidence" value="ECO:0007669"/>
    <property type="project" value="TreeGrafter"/>
</dbReference>
<keyword evidence="6" id="KW-0630">Potassium</keyword>
<dbReference type="InterPro" id="IPR013099">
    <property type="entry name" value="K_chnl_dom"/>
</dbReference>
<gene>
    <name evidence="16" type="ORF">MCOR_57083</name>
</gene>
<comment type="subcellular location">
    <subcellularLocation>
        <location evidence="1">Membrane</location>
        <topology evidence="1">Multi-pass membrane protein</topology>
    </subcellularLocation>
</comment>
<feature type="transmembrane region" description="Helical" evidence="13">
    <location>
        <begin position="34"/>
        <end position="50"/>
    </location>
</feature>
<feature type="region of interest" description="Disordered" evidence="12">
    <location>
        <begin position="813"/>
        <end position="837"/>
    </location>
</feature>
<accession>A0A6J8EXL7</accession>
<dbReference type="InterPro" id="IPR003929">
    <property type="entry name" value="K_chnl_BK_asu"/>
</dbReference>
<keyword evidence="17" id="KW-1185">Reference proteome</keyword>
<feature type="signal peptide" evidence="14">
    <location>
        <begin position="1"/>
        <end position="18"/>
    </location>
</feature>
<evidence type="ECO:0000256" key="4">
    <source>
        <dbReference type="ARBA" id="ARBA00022692"/>
    </source>
</evidence>
<dbReference type="PANTHER" id="PTHR10027:SF10">
    <property type="entry name" value="SLOWPOKE 2, ISOFORM D"/>
    <property type="match status" value="1"/>
</dbReference>
<evidence type="ECO:0000313" key="16">
    <source>
        <dbReference type="EMBL" id="CAC5425240.1"/>
    </source>
</evidence>
<keyword evidence="3" id="KW-0633">Potassium transport</keyword>
<dbReference type="FunFam" id="3.40.50.720:FF:000011">
    <property type="entry name" value="Potassium channel subfamily T member 1"/>
    <property type="match status" value="1"/>
</dbReference>
<dbReference type="OrthoDB" id="257992at2759"/>
<evidence type="ECO:0000256" key="1">
    <source>
        <dbReference type="ARBA" id="ARBA00004141"/>
    </source>
</evidence>
<dbReference type="Pfam" id="PF03493">
    <property type="entry name" value="BK_channel_a"/>
    <property type="match status" value="1"/>
</dbReference>
<evidence type="ECO:0000256" key="10">
    <source>
        <dbReference type="ARBA" id="ARBA00023303"/>
    </source>
</evidence>
<dbReference type="Proteomes" id="UP000507470">
    <property type="component" value="Unassembled WGS sequence"/>
</dbReference>
<dbReference type="PANTHER" id="PTHR10027">
    <property type="entry name" value="CALCIUM-ACTIVATED POTASSIUM CHANNEL ALPHA CHAIN"/>
    <property type="match status" value="1"/>
</dbReference>
<evidence type="ECO:0000313" key="17">
    <source>
        <dbReference type="Proteomes" id="UP000507470"/>
    </source>
</evidence>
<proteinExistence type="predicted"/>
<feature type="region of interest" description="Disordered" evidence="12">
    <location>
        <begin position="942"/>
        <end position="975"/>
    </location>
</feature>
<evidence type="ECO:0000256" key="12">
    <source>
        <dbReference type="SAM" id="MobiDB-lite"/>
    </source>
</evidence>
<evidence type="ECO:0000256" key="14">
    <source>
        <dbReference type="SAM" id="SignalP"/>
    </source>
</evidence>
<evidence type="ECO:0000256" key="9">
    <source>
        <dbReference type="ARBA" id="ARBA00023136"/>
    </source>
</evidence>
<reference evidence="16 17" key="1">
    <citation type="submission" date="2020-06" db="EMBL/GenBank/DDBJ databases">
        <authorList>
            <person name="Li R."/>
            <person name="Bekaert M."/>
        </authorList>
    </citation>
    <scope>NUCLEOTIDE SEQUENCE [LARGE SCALE GENOMIC DNA]</scope>
    <source>
        <strain evidence="17">wild</strain>
    </source>
</reference>
<feature type="chain" id="PRO_5027091875" evidence="14">
    <location>
        <begin position="19"/>
        <end position="1009"/>
    </location>
</feature>
<keyword evidence="5" id="KW-0631">Potassium channel</keyword>
<name>A0A6J8EXL7_MYTCO</name>
<keyword evidence="8" id="KW-0406">Ion transport</keyword>
<evidence type="ECO:0000259" key="15">
    <source>
        <dbReference type="PROSITE" id="PS51201"/>
    </source>
</evidence>
<keyword evidence="14" id="KW-0732">Signal</keyword>
<keyword evidence="2" id="KW-0813">Transport</keyword>
<dbReference type="PROSITE" id="PS51201">
    <property type="entry name" value="RCK_N"/>
    <property type="match status" value="1"/>
</dbReference>
<dbReference type="GO" id="GO:0005228">
    <property type="term" value="F:intracellular sodium-activated potassium channel activity"/>
    <property type="evidence" value="ECO:0007669"/>
    <property type="project" value="TreeGrafter"/>
</dbReference>
<dbReference type="SUPFAM" id="SSF81324">
    <property type="entry name" value="Voltage-gated potassium channels"/>
    <property type="match status" value="1"/>
</dbReference>
<evidence type="ECO:0000256" key="5">
    <source>
        <dbReference type="ARBA" id="ARBA00022826"/>
    </source>
</evidence>
<evidence type="ECO:0000256" key="13">
    <source>
        <dbReference type="SAM" id="Phobius"/>
    </source>
</evidence>